<dbReference type="HOGENOM" id="CLU_215016_0_0_6"/>
<evidence type="ECO:0000313" key="2">
    <source>
        <dbReference type="Proteomes" id="UP000004471"/>
    </source>
</evidence>
<protein>
    <submittedName>
        <fullName evidence="1">ISPsy9, transposase OrfB</fullName>
    </submittedName>
</protein>
<dbReference type="EMBL" id="AEAH01004567">
    <property type="protein sequence ID" value="EGH36212.1"/>
    <property type="molecule type" value="Genomic_DNA"/>
</dbReference>
<organism evidence="1 2">
    <name type="scientific">Pseudomonas syringae pv. japonica str. M301072</name>
    <dbReference type="NCBI Taxonomy" id="629262"/>
    <lineage>
        <taxon>Bacteria</taxon>
        <taxon>Pseudomonadati</taxon>
        <taxon>Pseudomonadota</taxon>
        <taxon>Gammaproteobacteria</taxon>
        <taxon>Pseudomonadales</taxon>
        <taxon>Pseudomonadaceae</taxon>
        <taxon>Pseudomonas</taxon>
        <taxon>Pseudomonas syringae</taxon>
    </lineage>
</organism>
<gene>
    <name evidence="1" type="ORF">PSYJA_46948</name>
</gene>
<reference evidence="1 2" key="1">
    <citation type="journal article" date="2011" name="PLoS Pathog.">
        <title>Dynamic evolution of pathogenicity revealed by sequencing and comparative genomics of 19 Pseudomonas syringae isolates.</title>
        <authorList>
            <person name="Baltrus D.A."/>
            <person name="Nishimura M.T."/>
            <person name="Romanchuk A."/>
            <person name="Chang J.H."/>
            <person name="Mukhtar M.S."/>
            <person name="Cherkis K."/>
            <person name="Roach J."/>
            <person name="Grant S.R."/>
            <person name="Jones C.D."/>
            <person name="Dangl J.L."/>
        </authorList>
    </citation>
    <scope>NUCLEOTIDE SEQUENCE [LARGE SCALE GENOMIC DNA]</scope>
    <source>
        <strain evidence="2">M301072PT</strain>
    </source>
</reference>
<comment type="caution">
    <text evidence="1">The sequence shown here is derived from an EMBL/GenBank/DDBJ whole genome shotgun (WGS) entry which is preliminary data.</text>
</comment>
<proteinExistence type="predicted"/>
<feature type="non-terminal residue" evidence="1">
    <location>
        <position position="34"/>
    </location>
</feature>
<accession>F3G170</accession>
<feature type="non-terminal residue" evidence="1">
    <location>
        <position position="1"/>
    </location>
</feature>
<sequence>KTVQKLMRQLGLKSLVRVKKYRSYKGEVGKAEPN</sequence>
<dbReference type="AlphaFoldDB" id="F3G170"/>
<evidence type="ECO:0000313" key="1">
    <source>
        <dbReference type="EMBL" id="EGH36212.1"/>
    </source>
</evidence>
<dbReference type="Proteomes" id="UP000004471">
    <property type="component" value="Unassembled WGS sequence"/>
</dbReference>
<name>F3G170_PSESX</name>